<feature type="domain" description="DUF6562" evidence="1">
    <location>
        <begin position="34"/>
        <end position="344"/>
    </location>
</feature>
<dbReference type="PROSITE" id="PS51257">
    <property type="entry name" value="PROKAR_LIPOPROTEIN"/>
    <property type="match status" value="1"/>
</dbReference>
<evidence type="ECO:0000313" key="3">
    <source>
        <dbReference type="Proteomes" id="UP000824112"/>
    </source>
</evidence>
<dbReference type="Pfam" id="PF20200">
    <property type="entry name" value="DUF6562"/>
    <property type="match status" value="1"/>
</dbReference>
<dbReference type="Proteomes" id="UP000824112">
    <property type="component" value="Unassembled WGS sequence"/>
</dbReference>
<accession>A0A9D1M7H9</accession>
<evidence type="ECO:0000313" key="2">
    <source>
        <dbReference type="EMBL" id="HIU54948.1"/>
    </source>
</evidence>
<dbReference type="EMBL" id="DVNA01000093">
    <property type="protein sequence ID" value="HIU54948.1"/>
    <property type="molecule type" value="Genomic_DNA"/>
</dbReference>
<reference evidence="2" key="2">
    <citation type="journal article" date="2021" name="PeerJ">
        <title>Extensive microbial diversity within the chicken gut microbiome revealed by metagenomics and culture.</title>
        <authorList>
            <person name="Gilroy R."/>
            <person name="Ravi A."/>
            <person name="Getino M."/>
            <person name="Pursley I."/>
            <person name="Horton D.L."/>
            <person name="Alikhan N.F."/>
            <person name="Baker D."/>
            <person name="Gharbi K."/>
            <person name="Hall N."/>
            <person name="Watson M."/>
            <person name="Adriaenssens E.M."/>
            <person name="Foster-Nyarko E."/>
            <person name="Jarju S."/>
            <person name="Secka A."/>
            <person name="Antonio M."/>
            <person name="Oren A."/>
            <person name="Chaudhuri R.R."/>
            <person name="La Ragione R."/>
            <person name="Hildebrand F."/>
            <person name="Pallen M.J."/>
        </authorList>
    </citation>
    <scope>NUCLEOTIDE SEQUENCE</scope>
    <source>
        <strain evidence="2">CHK158-818</strain>
    </source>
</reference>
<dbReference type="InterPro" id="IPR046692">
    <property type="entry name" value="DUF6562"/>
</dbReference>
<comment type="caution">
    <text evidence="2">The sequence shown here is derived from an EMBL/GenBank/DDBJ whole genome shotgun (WGS) entry which is preliminary data.</text>
</comment>
<gene>
    <name evidence="2" type="ORF">IAB03_03955</name>
</gene>
<reference evidence="2" key="1">
    <citation type="submission" date="2020-10" db="EMBL/GenBank/DDBJ databases">
        <authorList>
            <person name="Gilroy R."/>
        </authorList>
    </citation>
    <scope>NUCLEOTIDE SEQUENCE</scope>
    <source>
        <strain evidence="2">CHK158-818</strain>
    </source>
</reference>
<name>A0A9D1M7H9_9BACT</name>
<protein>
    <recommendedName>
        <fullName evidence="1">DUF6562 domain-containing protein</fullName>
    </recommendedName>
</protein>
<sequence>MTKIIRHIILFTLLLLTSCDKTVLEYPENGGYDPTLVHTNLTFTVDPAIEPYTSTKVDPNTEEHDVRWIIELFRNEIEGEPIERRILTCDPATDLNHTISASFTLHAAQYHVVAWADYVNDGSTDDKYYQIDDLSSIRILEDEDYLGDEEHKDTYIVNEELDLGGYRDSWNETVEGTLTLERPMAKIEFITTDIEKMLNQLKTKRSKSGGAVSENLLADNPDLSSIQVTVSYAGFLPSGFNAYTNKPNDARTGVSFDCSMTPLSDKEARLGSDYIFVNGSESAVTVNLSIRDDKGNVLNEVSGINVPIVRGKLTTIRDEFLTKSYTPGIGIDTDFEGEINIVIPD</sequence>
<proteinExistence type="predicted"/>
<organism evidence="2 3">
    <name type="scientific">Candidatus Gallibacteroides avistercoris</name>
    <dbReference type="NCBI Taxonomy" id="2840833"/>
    <lineage>
        <taxon>Bacteria</taxon>
        <taxon>Pseudomonadati</taxon>
        <taxon>Bacteroidota</taxon>
        <taxon>Bacteroidia</taxon>
        <taxon>Bacteroidales</taxon>
        <taxon>Bacteroidaceae</taxon>
        <taxon>Bacteroidaceae incertae sedis</taxon>
        <taxon>Candidatus Gallibacteroides</taxon>
    </lineage>
</organism>
<evidence type="ECO:0000259" key="1">
    <source>
        <dbReference type="Pfam" id="PF20200"/>
    </source>
</evidence>
<dbReference type="AlphaFoldDB" id="A0A9D1M7H9"/>